<dbReference type="EMBL" id="MN585971">
    <property type="protein sequence ID" value="QGJ88050.1"/>
    <property type="molecule type" value="Genomic_DNA"/>
</dbReference>
<protein>
    <submittedName>
        <fullName evidence="1">ThyX-like thymidylate synthase</fullName>
    </submittedName>
</protein>
<dbReference type="SUPFAM" id="SSF69796">
    <property type="entry name" value="Thymidylate synthase-complementing protein Thy1"/>
    <property type="match status" value="1"/>
</dbReference>
<dbReference type="GO" id="GO:0050797">
    <property type="term" value="F:thymidylate synthase (FAD) activity"/>
    <property type="evidence" value="ECO:0007669"/>
    <property type="project" value="InterPro"/>
</dbReference>
<evidence type="ECO:0000313" key="1">
    <source>
        <dbReference type="EMBL" id="QGJ88050.1"/>
    </source>
</evidence>
<dbReference type="GO" id="GO:0070402">
    <property type="term" value="F:NADPH binding"/>
    <property type="evidence" value="ECO:0007669"/>
    <property type="project" value="TreeGrafter"/>
</dbReference>
<dbReference type="GO" id="GO:0006231">
    <property type="term" value="P:dTMP biosynthetic process"/>
    <property type="evidence" value="ECO:0007669"/>
    <property type="project" value="InterPro"/>
</dbReference>
<keyword evidence="2" id="KW-1185">Reference proteome</keyword>
<name>A0A649V6W7_9CAUD</name>
<dbReference type="KEGG" id="vg:55624319"/>
<dbReference type="PANTHER" id="PTHR34934">
    <property type="entry name" value="FLAVIN-DEPENDENT THYMIDYLATE SYNTHASE"/>
    <property type="match status" value="1"/>
</dbReference>
<dbReference type="Pfam" id="PF02511">
    <property type="entry name" value="Thy1"/>
    <property type="match status" value="1"/>
</dbReference>
<dbReference type="NCBIfam" id="TIGR02170">
    <property type="entry name" value="thyX"/>
    <property type="match status" value="1"/>
</dbReference>
<dbReference type="PANTHER" id="PTHR34934:SF1">
    <property type="entry name" value="FLAVIN-DEPENDENT THYMIDYLATE SYNTHASE"/>
    <property type="match status" value="1"/>
</dbReference>
<dbReference type="GeneID" id="55624319"/>
<dbReference type="InterPro" id="IPR003669">
    <property type="entry name" value="Thymidylate_synthase_ThyX"/>
</dbReference>
<accession>A0A649V6W7</accession>
<proteinExistence type="inferred from homology"/>
<gene>
    <name evidence="1" type="primary">73</name>
    <name evidence="1" type="ORF">SEA_AVAZAK_73</name>
</gene>
<dbReference type="PROSITE" id="PS51331">
    <property type="entry name" value="THYX"/>
    <property type="match status" value="1"/>
</dbReference>
<evidence type="ECO:0000313" key="2">
    <source>
        <dbReference type="Proteomes" id="UP000425472"/>
    </source>
</evidence>
<reference evidence="1 2" key="1">
    <citation type="submission" date="2019-10" db="EMBL/GenBank/DDBJ databases">
        <authorList>
            <person name="Millar G.J."/>
            <person name="Stotolongo A."/>
            <person name="Acosta C.G."/>
            <person name="Alexandre C.L."/>
            <person name="Birchfield S.K."/>
            <person name="Bradshaw K.L."/>
            <person name="Collins J.L."/>
            <person name="Emile S.L."/>
            <person name="Gale T.J."/>
            <person name="Higgs R.I."/>
            <person name="Jakubik A.E."/>
            <person name="Jasna A.S."/>
            <person name="Lightbourn T.A."/>
            <person name="Ortegon K.B."/>
            <person name="Sargent D.P."/>
            <person name="Thermozier K.N."/>
            <person name="Thomas F."/>
            <person name="Tucker J.D."/>
            <person name="White J.S."/>
            <person name="Sconiers W.B."/>
            <person name="Coleman S.T."/>
            <person name="Riley H.L."/>
            <person name="Garlena R.A."/>
            <person name="Russell D.A."/>
            <person name="Pope W.H."/>
            <person name="Jacobs-Sera D."/>
            <person name="Hatfull G.F."/>
        </authorList>
    </citation>
    <scope>NUCLEOTIDE SEQUENCE [LARGE SCALE GENOMIC DNA]</scope>
</reference>
<dbReference type="GO" id="GO:0004799">
    <property type="term" value="F:thymidylate synthase activity"/>
    <property type="evidence" value="ECO:0007669"/>
    <property type="project" value="TreeGrafter"/>
</dbReference>
<dbReference type="Gene3D" id="3.30.1360.170">
    <property type="match status" value="1"/>
</dbReference>
<dbReference type="HAMAP" id="MF_01408">
    <property type="entry name" value="ThyX"/>
    <property type="match status" value="1"/>
</dbReference>
<dbReference type="RefSeq" id="YP_009853639.1">
    <property type="nucleotide sequence ID" value="NC_048822.1"/>
</dbReference>
<organism evidence="1 2">
    <name type="scientific">Gordonia phage Avazak</name>
    <dbReference type="NCBI Taxonomy" id="2656529"/>
    <lineage>
        <taxon>Viruses</taxon>
        <taxon>Duplodnaviria</taxon>
        <taxon>Heunggongvirae</taxon>
        <taxon>Uroviricota</taxon>
        <taxon>Caudoviricetes</taxon>
        <taxon>Deejayvirinae</taxon>
        <taxon>Tanisvirus</taxon>
        <taxon>Tanisvirus avazak</taxon>
    </lineage>
</organism>
<dbReference type="InterPro" id="IPR036098">
    <property type="entry name" value="Thymidylate_synthase_ThyX_sf"/>
</dbReference>
<dbReference type="CDD" id="cd20175">
    <property type="entry name" value="ThyX"/>
    <property type="match status" value="1"/>
</dbReference>
<sequence length="353" mass="39688">MSDNKTYIHFYKTVKVIDNPSGELVDGEPLQVSKTVYSWYLQKPDGMRMTLSETPFESPGEAIDDAVSVLGEGFWHASNFVITESWYNHLVYGHPLEGSTEPYSPEDYDLTKDEALMSEVDHTTTTSDLVVDLVQSSGSDEMICQAARVSTLGVESLDTEESAGLINFLMKNRHGSPFEHGMTTFRITAPIFVWREFMRHRIGFSYNEQSGRYMELDALAYIPPIERPLVQIGKAGAYEFVQGMADQYEIAIKELCKSYDQAWSSYHTMLDAGIAKEIARICLPVATYSTAYVTCNPRSLMSFLSLRTKHEGSTFPSYPQYEINAVANQMEAIFAELFPTTHAAFNKNGRVSP</sequence>
<dbReference type="Proteomes" id="UP000425472">
    <property type="component" value="Segment"/>
</dbReference>
<dbReference type="GO" id="GO:0050660">
    <property type="term" value="F:flavin adenine dinucleotide binding"/>
    <property type="evidence" value="ECO:0007669"/>
    <property type="project" value="InterPro"/>
</dbReference>